<dbReference type="InterPro" id="IPR018060">
    <property type="entry name" value="HTH_AraC"/>
</dbReference>
<dbReference type="Proteomes" id="UP000622580">
    <property type="component" value="Unassembled WGS sequence"/>
</dbReference>
<feature type="transmembrane region" description="Helical" evidence="4">
    <location>
        <begin position="184"/>
        <end position="205"/>
    </location>
</feature>
<dbReference type="PANTHER" id="PTHR43280">
    <property type="entry name" value="ARAC-FAMILY TRANSCRIPTIONAL REGULATOR"/>
    <property type="match status" value="1"/>
</dbReference>
<evidence type="ECO:0000256" key="3">
    <source>
        <dbReference type="ARBA" id="ARBA00023163"/>
    </source>
</evidence>
<keyword evidence="4" id="KW-0472">Membrane</keyword>
<dbReference type="AlphaFoldDB" id="A0A941D3G7"/>
<gene>
    <name evidence="6" type="ORF">JKL49_09080</name>
</gene>
<keyword evidence="1" id="KW-0805">Transcription regulation</keyword>
<feature type="transmembrane region" description="Helical" evidence="4">
    <location>
        <begin position="59"/>
        <end position="83"/>
    </location>
</feature>
<evidence type="ECO:0000256" key="1">
    <source>
        <dbReference type="ARBA" id="ARBA00023015"/>
    </source>
</evidence>
<dbReference type="Gene3D" id="1.10.10.60">
    <property type="entry name" value="Homeodomain-like"/>
    <property type="match status" value="1"/>
</dbReference>
<dbReference type="SMART" id="SM00342">
    <property type="entry name" value="HTH_ARAC"/>
    <property type="match status" value="1"/>
</dbReference>
<dbReference type="InterPro" id="IPR009057">
    <property type="entry name" value="Homeodomain-like_sf"/>
</dbReference>
<feature type="transmembrane region" description="Helical" evidence="4">
    <location>
        <begin position="6"/>
        <end position="24"/>
    </location>
</feature>
<reference evidence="6" key="1">
    <citation type="submission" date="2021-04" db="EMBL/GenBank/DDBJ databases">
        <title>Draft genome assembly of strain Phenylobacterium sp. 20VBR1 using MiniION and Illumina platforms.</title>
        <authorList>
            <person name="Thomas F.A."/>
            <person name="Krishnan K.P."/>
            <person name="Sinha R.K."/>
        </authorList>
    </citation>
    <scope>NUCLEOTIDE SEQUENCE</scope>
    <source>
        <strain evidence="6">20VBR1</strain>
    </source>
</reference>
<evidence type="ECO:0000259" key="5">
    <source>
        <dbReference type="PROSITE" id="PS01124"/>
    </source>
</evidence>
<keyword evidence="7" id="KW-1185">Reference proteome</keyword>
<dbReference type="GO" id="GO:0003700">
    <property type="term" value="F:DNA-binding transcription factor activity"/>
    <property type="evidence" value="ECO:0007669"/>
    <property type="project" value="InterPro"/>
</dbReference>
<dbReference type="GO" id="GO:0043565">
    <property type="term" value="F:sequence-specific DNA binding"/>
    <property type="evidence" value="ECO:0007669"/>
    <property type="project" value="InterPro"/>
</dbReference>
<dbReference type="PROSITE" id="PS01124">
    <property type="entry name" value="HTH_ARAC_FAMILY_2"/>
    <property type="match status" value="1"/>
</dbReference>
<keyword evidence="3" id="KW-0804">Transcription</keyword>
<comment type="caution">
    <text evidence="6">The sequence shown here is derived from an EMBL/GenBank/DDBJ whole genome shotgun (WGS) entry which is preliminary data.</text>
</comment>
<evidence type="ECO:0000256" key="4">
    <source>
        <dbReference type="SAM" id="Phobius"/>
    </source>
</evidence>
<dbReference type="EMBL" id="JAGSGD010000001">
    <property type="protein sequence ID" value="MBR7619538.1"/>
    <property type="molecule type" value="Genomic_DNA"/>
</dbReference>
<feature type="transmembrane region" description="Helical" evidence="4">
    <location>
        <begin position="120"/>
        <end position="142"/>
    </location>
</feature>
<name>A0A941D3G7_9CAUL</name>
<keyword evidence="2" id="KW-0238">DNA-binding</keyword>
<feature type="domain" description="HTH araC/xylS-type" evidence="5">
    <location>
        <begin position="229"/>
        <end position="338"/>
    </location>
</feature>
<keyword evidence="4" id="KW-1133">Transmembrane helix</keyword>
<accession>A0A941D3G7</accession>
<proteinExistence type="predicted"/>
<dbReference type="Pfam" id="PF12833">
    <property type="entry name" value="HTH_18"/>
    <property type="match status" value="1"/>
</dbReference>
<feature type="transmembrane region" description="Helical" evidence="4">
    <location>
        <begin position="154"/>
        <end position="172"/>
    </location>
</feature>
<evidence type="ECO:0000313" key="7">
    <source>
        <dbReference type="Proteomes" id="UP000622580"/>
    </source>
</evidence>
<dbReference type="InterPro" id="IPR018062">
    <property type="entry name" value="HTH_AraC-typ_CS"/>
</dbReference>
<keyword evidence="4" id="KW-0812">Transmembrane</keyword>
<dbReference type="PROSITE" id="PS00041">
    <property type="entry name" value="HTH_ARAC_FAMILY_1"/>
    <property type="match status" value="1"/>
</dbReference>
<evidence type="ECO:0000313" key="6">
    <source>
        <dbReference type="EMBL" id="MBR7619538.1"/>
    </source>
</evidence>
<evidence type="ECO:0000256" key="2">
    <source>
        <dbReference type="ARBA" id="ARBA00023125"/>
    </source>
</evidence>
<organism evidence="6 7">
    <name type="scientific">Phenylobacterium glaciei</name>
    <dbReference type="NCBI Taxonomy" id="2803784"/>
    <lineage>
        <taxon>Bacteria</taxon>
        <taxon>Pseudomonadati</taxon>
        <taxon>Pseudomonadota</taxon>
        <taxon>Alphaproteobacteria</taxon>
        <taxon>Caulobacterales</taxon>
        <taxon>Caulobacteraceae</taxon>
        <taxon>Phenylobacterium</taxon>
    </lineage>
</organism>
<protein>
    <submittedName>
        <fullName evidence="6">Helix-turn-helix transcriptional regulator</fullName>
    </submittedName>
</protein>
<dbReference type="RefSeq" id="WP_215339886.1">
    <property type="nucleotide sequence ID" value="NZ_JAGSGD010000001.1"/>
</dbReference>
<dbReference type="PANTHER" id="PTHR43280:SF29">
    <property type="entry name" value="ARAC-FAMILY TRANSCRIPTIONAL REGULATOR"/>
    <property type="match status" value="1"/>
</dbReference>
<feature type="transmembrane region" description="Helical" evidence="4">
    <location>
        <begin position="95"/>
        <end position="114"/>
    </location>
</feature>
<dbReference type="SUPFAM" id="SSF46689">
    <property type="entry name" value="Homeodomain-like"/>
    <property type="match status" value="1"/>
</dbReference>
<sequence>MEVQNSAELLVRGAAIGVFLLTAIRIGGGGLSPARITGVLFSLAAAGHTLTQFPGALSAFGLISGTAWVLSVAGAGLFWAFALELFGDHRRLTPLRFLPALALLGIAVVARFYSATPRDLWLAHNLGGAALMVHVLAVIWRGWRGDLVEARRRLRGPLLGLAAVYTLILAAVQISELYLGPATALSFLAASSLFGLSIGSGLVFLRDDPQLFAVAGAKGSPGRVNPRDEPLLQRLMDALDKDEVWREEGLSIGGLASRLGVAEHHLRRLINEDLAYRNFAAFLNERRVAAAQVALTDPGKARVAVSTIAFEVGFSSLAPFNRAFRDITGKTPTDWRRAQG</sequence>